<sequence>MGYRHGDVKRDQVGKLVIELMEGEKGKEMKRKAMEWKTKAEEAASPGCSLQELRKSASRHSFGAKNKK</sequence>
<organism evidence="1 2">
    <name type="scientific">Populus trichocarpa</name>
    <name type="common">Western balsam poplar</name>
    <name type="synonym">Populus balsamifera subsp. trichocarpa</name>
    <dbReference type="NCBI Taxonomy" id="3694"/>
    <lineage>
        <taxon>Eukaryota</taxon>
        <taxon>Viridiplantae</taxon>
        <taxon>Streptophyta</taxon>
        <taxon>Embryophyta</taxon>
        <taxon>Tracheophyta</taxon>
        <taxon>Spermatophyta</taxon>
        <taxon>Magnoliopsida</taxon>
        <taxon>eudicotyledons</taxon>
        <taxon>Gunneridae</taxon>
        <taxon>Pentapetalae</taxon>
        <taxon>rosids</taxon>
        <taxon>fabids</taxon>
        <taxon>Malpighiales</taxon>
        <taxon>Salicaceae</taxon>
        <taxon>Saliceae</taxon>
        <taxon>Populus</taxon>
    </lineage>
</organism>
<dbReference type="EMBL" id="CM009305">
    <property type="protein sequence ID" value="PNS99278.1"/>
    <property type="molecule type" value="Genomic_DNA"/>
</dbReference>
<gene>
    <name evidence="1" type="ORF">POPTR_016G124800</name>
</gene>
<dbReference type="SMR" id="A0A2K1XER0"/>
<reference evidence="1 2" key="1">
    <citation type="journal article" date="2006" name="Science">
        <title>The genome of black cottonwood, Populus trichocarpa (Torr. &amp; Gray).</title>
        <authorList>
            <person name="Tuskan G.A."/>
            <person name="Difazio S."/>
            <person name="Jansson S."/>
            <person name="Bohlmann J."/>
            <person name="Grigoriev I."/>
            <person name="Hellsten U."/>
            <person name="Putnam N."/>
            <person name="Ralph S."/>
            <person name="Rombauts S."/>
            <person name="Salamov A."/>
            <person name="Schein J."/>
            <person name="Sterck L."/>
            <person name="Aerts A."/>
            <person name="Bhalerao R.R."/>
            <person name="Bhalerao R.P."/>
            <person name="Blaudez D."/>
            <person name="Boerjan W."/>
            <person name="Brun A."/>
            <person name="Brunner A."/>
            <person name="Busov V."/>
            <person name="Campbell M."/>
            <person name="Carlson J."/>
            <person name="Chalot M."/>
            <person name="Chapman J."/>
            <person name="Chen G.L."/>
            <person name="Cooper D."/>
            <person name="Coutinho P.M."/>
            <person name="Couturier J."/>
            <person name="Covert S."/>
            <person name="Cronk Q."/>
            <person name="Cunningham R."/>
            <person name="Davis J."/>
            <person name="Degroeve S."/>
            <person name="Dejardin A."/>
            <person name="Depamphilis C."/>
            <person name="Detter J."/>
            <person name="Dirks B."/>
            <person name="Dubchak I."/>
            <person name="Duplessis S."/>
            <person name="Ehlting J."/>
            <person name="Ellis B."/>
            <person name="Gendler K."/>
            <person name="Goodstein D."/>
            <person name="Gribskov M."/>
            <person name="Grimwood J."/>
            <person name="Groover A."/>
            <person name="Gunter L."/>
            <person name="Hamberger B."/>
            <person name="Heinze B."/>
            <person name="Helariutta Y."/>
            <person name="Henrissat B."/>
            <person name="Holligan D."/>
            <person name="Holt R."/>
            <person name="Huang W."/>
            <person name="Islam-Faridi N."/>
            <person name="Jones S."/>
            <person name="Jones-Rhoades M."/>
            <person name="Jorgensen R."/>
            <person name="Joshi C."/>
            <person name="Kangasjarvi J."/>
            <person name="Karlsson J."/>
            <person name="Kelleher C."/>
            <person name="Kirkpatrick R."/>
            <person name="Kirst M."/>
            <person name="Kohler A."/>
            <person name="Kalluri U."/>
            <person name="Larimer F."/>
            <person name="Leebens-Mack J."/>
            <person name="Leple J.C."/>
            <person name="Locascio P."/>
            <person name="Lou Y."/>
            <person name="Lucas S."/>
            <person name="Martin F."/>
            <person name="Montanini B."/>
            <person name="Napoli C."/>
            <person name="Nelson D.R."/>
            <person name="Nelson C."/>
            <person name="Nieminen K."/>
            <person name="Nilsson O."/>
            <person name="Pereda V."/>
            <person name="Peter G."/>
            <person name="Philippe R."/>
            <person name="Pilate G."/>
            <person name="Poliakov A."/>
            <person name="Razumovskaya J."/>
            <person name="Richardson P."/>
            <person name="Rinaldi C."/>
            <person name="Ritland K."/>
            <person name="Rouze P."/>
            <person name="Ryaboy D."/>
            <person name="Schmutz J."/>
            <person name="Schrader J."/>
            <person name="Segerman B."/>
            <person name="Shin H."/>
            <person name="Siddiqui A."/>
            <person name="Sterky F."/>
            <person name="Terry A."/>
            <person name="Tsai C.J."/>
            <person name="Uberbacher E."/>
            <person name="Unneberg P."/>
            <person name="Vahala J."/>
            <person name="Wall K."/>
            <person name="Wessler S."/>
            <person name="Yang G."/>
            <person name="Yin T."/>
            <person name="Douglas C."/>
            <person name="Marra M."/>
            <person name="Sandberg G."/>
            <person name="Van de Peer Y."/>
            <person name="Rokhsar D."/>
        </authorList>
    </citation>
    <scope>NUCLEOTIDE SEQUENCE [LARGE SCALE GENOMIC DNA]</scope>
    <source>
        <strain evidence="2">cv. Nisqually</strain>
    </source>
</reference>
<dbReference type="AlphaFoldDB" id="A0A2K1XER0"/>
<accession>A0A2K1XER0</accession>
<dbReference type="Gene3D" id="3.40.50.2000">
    <property type="entry name" value="Glycogen Phosphorylase B"/>
    <property type="match status" value="1"/>
</dbReference>
<evidence type="ECO:0000313" key="1">
    <source>
        <dbReference type="EMBL" id="PNS99278.1"/>
    </source>
</evidence>
<name>A0A2K1XER0_POPTR</name>
<dbReference type="SUPFAM" id="SSF53756">
    <property type="entry name" value="UDP-Glycosyltransferase/glycogen phosphorylase"/>
    <property type="match status" value="1"/>
</dbReference>
<dbReference type="STRING" id="3694.A0A2K1XER0"/>
<proteinExistence type="predicted"/>
<dbReference type="Gramene" id="Potri.016G124800.1.v4.1">
    <property type="protein sequence ID" value="Potri.016G124800.1.v4.1"/>
    <property type="gene ID" value="Potri.016G124800.v4.1"/>
</dbReference>
<dbReference type="InParanoid" id="A0A2K1XER0"/>
<evidence type="ECO:0000313" key="2">
    <source>
        <dbReference type="Proteomes" id="UP000006729"/>
    </source>
</evidence>
<dbReference type="Proteomes" id="UP000006729">
    <property type="component" value="Chromosome 16"/>
</dbReference>
<protein>
    <submittedName>
        <fullName evidence="1">Uncharacterized protein</fullName>
    </submittedName>
</protein>
<keyword evidence="2" id="KW-1185">Reference proteome</keyword>